<gene>
    <name evidence="2" type="ORF">NDU88_002389</name>
</gene>
<feature type="transmembrane region" description="Helical" evidence="1">
    <location>
        <begin position="6"/>
        <end position="27"/>
    </location>
</feature>
<dbReference type="Proteomes" id="UP001066276">
    <property type="component" value="Chromosome 4_2"/>
</dbReference>
<evidence type="ECO:0000313" key="3">
    <source>
        <dbReference type="Proteomes" id="UP001066276"/>
    </source>
</evidence>
<comment type="caution">
    <text evidence="2">The sequence shown here is derived from an EMBL/GenBank/DDBJ whole genome shotgun (WGS) entry which is preliminary data.</text>
</comment>
<organism evidence="2 3">
    <name type="scientific">Pleurodeles waltl</name>
    <name type="common">Iberian ribbed newt</name>
    <dbReference type="NCBI Taxonomy" id="8319"/>
    <lineage>
        <taxon>Eukaryota</taxon>
        <taxon>Metazoa</taxon>
        <taxon>Chordata</taxon>
        <taxon>Craniata</taxon>
        <taxon>Vertebrata</taxon>
        <taxon>Euteleostomi</taxon>
        <taxon>Amphibia</taxon>
        <taxon>Batrachia</taxon>
        <taxon>Caudata</taxon>
        <taxon>Salamandroidea</taxon>
        <taxon>Salamandridae</taxon>
        <taxon>Pleurodelinae</taxon>
        <taxon>Pleurodeles</taxon>
    </lineage>
</organism>
<evidence type="ECO:0000256" key="1">
    <source>
        <dbReference type="SAM" id="Phobius"/>
    </source>
</evidence>
<keyword evidence="1" id="KW-0472">Membrane</keyword>
<reference evidence="2" key="1">
    <citation type="journal article" date="2022" name="bioRxiv">
        <title>Sequencing and chromosome-scale assembly of the giantPleurodeles waltlgenome.</title>
        <authorList>
            <person name="Brown T."/>
            <person name="Elewa A."/>
            <person name="Iarovenko S."/>
            <person name="Subramanian E."/>
            <person name="Araus A.J."/>
            <person name="Petzold A."/>
            <person name="Susuki M."/>
            <person name="Suzuki K.-i.T."/>
            <person name="Hayashi T."/>
            <person name="Toyoda A."/>
            <person name="Oliveira C."/>
            <person name="Osipova E."/>
            <person name="Leigh N.D."/>
            <person name="Simon A."/>
            <person name="Yun M.H."/>
        </authorList>
    </citation>
    <scope>NUCLEOTIDE SEQUENCE</scope>
    <source>
        <strain evidence="2">20211129_DDA</strain>
        <tissue evidence="2">Liver</tissue>
    </source>
</reference>
<accession>A0AAV7SA80</accession>
<keyword evidence="1" id="KW-1133">Transmembrane helix</keyword>
<evidence type="ECO:0000313" key="2">
    <source>
        <dbReference type="EMBL" id="KAJ1161909.1"/>
    </source>
</evidence>
<sequence length="212" mass="22704">MVAPYVVSTMLLGGVSGCSSAGGALWWRKASEKRSCRDGLPGYLLAVLPPGIASSPVSVGIGRALIHGAADVGGQTGDAKEEEGGGRWVVSRVVDPGRDQKASTGALVTKGQRAKVRDTGSRIRRDDILASLHGSLRATRDHGSHSATKDVSVHRATRDYRDLHGTRDDQDSMSLDMFVDNDRSYDEFVFDIGEDPDIMGGLDDDLQGYLLY</sequence>
<keyword evidence="1" id="KW-0812">Transmembrane</keyword>
<protein>
    <submittedName>
        <fullName evidence="2">Uncharacterized protein</fullName>
    </submittedName>
</protein>
<name>A0AAV7SA80_PLEWA</name>
<keyword evidence="3" id="KW-1185">Reference proteome</keyword>
<dbReference type="EMBL" id="JANPWB010000008">
    <property type="protein sequence ID" value="KAJ1161909.1"/>
    <property type="molecule type" value="Genomic_DNA"/>
</dbReference>
<proteinExistence type="predicted"/>
<dbReference type="AlphaFoldDB" id="A0AAV7SA80"/>